<reference evidence="2" key="1">
    <citation type="journal article" date="2014" name="Genome Biol. Evol.">
        <title>Pangenome evidence for extensive interdomain horizontal transfer affecting lineage core and shell genes in uncultured planktonic thaumarchaeota and euryarchaeota.</title>
        <authorList>
            <person name="Deschamps P."/>
            <person name="Zivanovic Y."/>
            <person name="Moreira D."/>
            <person name="Rodriguez-Valera F."/>
            <person name="Lopez-Garcia P."/>
        </authorList>
    </citation>
    <scope>NUCLEOTIDE SEQUENCE</scope>
</reference>
<protein>
    <submittedName>
        <fullName evidence="2">Uncharacterized protein</fullName>
    </submittedName>
</protein>
<dbReference type="EMBL" id="KF900883">
    <property type="protein sequence ID" value="AIF10177.1"/>
    <property type="molecule type" value="Genomic_DNA"/>
</dbReference>
<proteinExistence type="predicted"/>
<organism evidence="2">
    <name type="scientific">uncultured marine thaumarchaeote KM3_43_G12</name>
    <dbReference type="NCBI Taxonomy" id="1456151"/>
    <lineage>
        <taxon>Archaea</taxon>
        <taxon>Nitrososphaerota</taxon>
        <taxon>environmental samples</taxon>
    </lineage>
</organism>
<accession>A0A075H6U9</accession>
<sequence>MCPLAHARRLTRYPRGTCEYSRDWRAYQSRQVDWCHESDNREYPTKWHIDPAGYPVQAVRPQAAGHHARRPRGGSTQAGTMPDCHFCPHP</sequence>
<evidence type="ECO:0000256" key="1">
    <source>
        <dbReference type="SAM" id="MobiDB-lite"/>
    </source>
</evidence>
<feature type="region of interest" description="Disordered" evidence="1">
    <location>
        <begin position="60"/>
        <end position="90"/>
    </location>
</feature>
<evidence type="ECO:0000313" key="2">
    <source>
        <dbReference type="EMBL" id="AIF10177.1"/>
    </source>
</evidence>
<dbReference type="AlphaFoldDB" id="A0A075H6U9"/>
<name>A0A075H6U9_9ARCH</name>